<reference evidence="3 4" key="1">
    <citation type="submission" date="2024-04" db="EMBL/GenBank/DDBJ databases">
        <title>Bacterial endophytes with biocontrol capabilities against important plant pathogens.</title>
        <authorList>
            <person name="Alayande K.A."/>
        </authorList>
    </citation>
    <scope>NUCLEOTIDE SEQUENCE [LARGE SCALE GENOMIC DNA]</scope>
    <source>
        <strain evidence="3 4">KV22</strain>
    </source>
</reference>
<keyword evidence="2" id="KW-0812">Transmembrane</keyword>
<accession>A0ABU9JIY5</accession>
<evidence type="ECO:0000256" key="2">
    <source>
        <dbReference type="SAM" id="Phobius"/>
    </source>
</evidence>
<name>A0ABU9JIY5_9GAMM</name>
<gene>
    <name evidence="3" type="ORF">AAE039_04385</name>
</gene>
<evidence type="ECO:0000313" key="3">
    <source>
        <dbReference type="EMBL" id="MEL3952793.1"/>
    </source>
</evidence>
<evidence type="ECO:0000313" key="4">
    <source>
        <dbReference type="Proteomes" id="UP001455088"/>
    </source>
</evidence>
<dbReference type="EMBL" id="JBBYHY010000002">
    <property type="protein sequence ID" value="MEL3952793.1"/>
    <property type="molecule type" value="Genomic_DNA"/>
</dbReference>
<keyword evidence="1" id="KW-0175">Coiled coil</keyword>
<protein>
    <submittedName>
        <fullName evidence="3">Uncharacterized protein</fullName>
    </submittedName>
</protein>
<evidence type="ECO:0000256" key="1">
    <source>
        <dbReference type="SAM" id="Coils"/>
    </source>
</evidence>
<feature type="coiled-coil region" evidence="1">
    <location>
        <begin position="119"/>
        <end position="156"/>
    </location>
</feature>
<dbReference type="RefSeq" id="WP_341986597.1">
    <property type="nucleotide sequence ID" value="NZ_JBBYHY010000002.1"/>
</dbReference>
<proteinExistence type="predicted"/>
<feature type="transmembrane region" description="Helical" evidence="2">
    <location>
        <begin position="327"/>
        <end position="348"/>
    </location>
</feature>
<dbReference type="Proteomes" id="UP001455088">
    <property type="component" value="Unassembled WGS sequence"/>
</dbReference>
<keyword evidence="4" id="KW-1185">Reference proteome</keyword>
<comment type="caution">
    <text evidence="3">The sequence shown here is derived from an EMBL/GenBank/DDBJ whole genome shotgun (WGS) entry which is preliminary data.</text>
</comment>
<sequence>MQAQTIEDIKDTLTGFEEVLESVDLSKFKGQKFGEEHEFTAKSLVVGTRALVTDIRGQIEKPGRLLKLLTMTERRSIAANLNVLRSSLHEEQMSAAAVVLQELKVTLRPFQLRGSPETREQLELAVEALHLQVAAIKDERRKIADEQARLLELSSAVSVKLDECGARLKDIDAASTSLGEVLSSASASEAEITQFKKAASLASSAAEESQASANSNKELIDEFLKKVSVRESQLLDQQVKTDAFTEELTKHRAAMSAIEEDARGIIESARTALSYKTAEGLSAAFNERYNETKSDSQRKVWIIVAGVLVVLAVALGIWITWDTSVTIAVVAGRVSLIPILIAGAWFCAHQYVKLANISEEYAYKSVLSKSIVGFSGQMSRDNDAESDHSHYIRTVLAEIHTNPLRTQCKADAARDKAGEFDGAEKLLKILSEVQKITKQT</sequence>
<keyword evidence="2" id="KW-1133">Transmembrane helix</keyword>
<feature type="transmembrane region" description="Helical" evidence="2">
    <location>
        <begin position="300"/>
        <end position="321"/>
    </location>
</feature>
<organism evidence="3 4">
    <name type="scientific">Stenotrophomonas bentonitica</name>
    <dbReference type="NCBI Taxonomy" id="1450134"/>
    <lineage>
        <taxon>Bacteria</taxon>
        <taxon>Pseudomonadati</taxon>
        <taxon>Pseudomonadota</taxon>
        <taxon>Gammaproteobacteria</taxon>
        <taxon>Lysobacterales</taxon>
        <taxon>Lysobacteraceae</taxon>
        <taxon>Stenotrophomonas</taxon>
    </lineage>
</organism>
<keyword evidence="2" id="KW-0472">Membrane</keyword>